<dbReference type="InterPro" id="IPR008629">
    <property type="entry name" value="GUN4-like"/>
</dbReference>
<dbReference type="RefSeq" id="WP_106288288.1">
    <property type="nucleotide sequence ID" value="NZ_CAWNTC010000007.1"/>
</dbReference>
<dbReference type="InterPro" id="IPR037215">
    <property type="entry name" value="GUN4-like_sf"/>
</dbReference>
<dbReference type="InterPro" id="IPR017441">
    <property type="entry name" value="Protein_kinase_ATP_BS"/>
</dbReference>
<dbReference type="EMBL" id="PVWJ01000034">
    <property type="protein sequence ID" value="PSB03361.1"/>
    <property type="molecule type" value="Genomic_DNA"/>
</dbReference>
<comment type="catalytic activity">
    <reaction evidence="8">
        <text>L-seryl-[protein] + ATP = O-phospho-L-seryl-[protein] + ADP + H(+)</text>
        <dbReference type="Rhea" id="RHEA:17989"/>
        <dbReference type="Rhea" id="RHEA-COMP:9863"/>
        <dbReference type="Rhea" id="RHEA-COMP:11604"/>
        <dbReference type="ChEBI" id="CHEBI:15378"/>
        <dbReference type="ChEBI" id="CHEBI:29999"/>
        <dbReference type="ChEBI" id="CHEBI:30616"/>
        <dbReference type="ChEBI" id="CHEBI:83421"/>
        <dbReference type="ChEBI" id="CHEBI:456216"/>
        <dbReference type="EC" id="2.7.11.1"/>
    </reaction>
</comment>
<proteinExistence type="predicted"/>
<keyword evidence="4 9" id="KW-0547">Nucleotide-binding</keyword>
<dbReference type="Gene3D" id="1.25.40.620">
    <property type="match status" value="1"/>
</dbReference>
<protein>
    <recommendedName>
        <fullName evidence="1">non-specific serine/threonine protein kinase</fullName>
        <ecNumber evidence="1">2.7.11.1</ecNumber>
    </recommendedName>
</protein>
<dbReference type="AlphaFoldDB" id="A0A2T1C533"/>
<dbReference type="PANTHER" id="PTHR24363">
    <property type="entry name" value="SERINE/THREONINE PROTEIN KINASE"/>
    <property type="match status" value="1"/>
</dbReference>
<evidence type="ECO:0000256" key="7">
    <source>
        <dbReference type="ARBA" id="ARBA00047899"/>
    </source>
</evidence>
<dbReference type="GO" id="GO:0004674">
    <property type="term" value="F:protein serine/threonine kinase activity"/>
    <property type="evidence" value="ECO:0007669"/>
    <property type="project" value="UniProtKB-KW"/>
</dbReference>
<dbReference type="PANTHER" id="PTHR24363:SF0">
    <property type="entry name" value="SERINE_THREONINE KINASE LIKE DOMAIN CONTAINING 1"/>
    <property type="match status" value="1"/>
</dbReference>
<dbReference type="Proteomes" id="UP000238762">
    <property type="component" value="Unassembled WGS sequence"/>
</dbReference>
<dbReference type="InterPro" id="IPR000719">
    <property type="entry name" value="Prot_kinase_dom"/>
</dbReference>
<dbReference type="SUPFAM" id="SSF56112">
    <property type="entry name" value="Protein kinase-like (PK-like)"/>
    <property type="match status" value="1"/>
</dbReference>
<reference evidence="11 12" key="2">
    <citation type="submission" date="2018-03" db="EMBL/GenBank/DDBJ databases">
        <title>The ancient ancestry and fast evolution of plastids.</title>
        <authorList>
            <person name="Moore K.R."/>
            <person name="Magnabosco C."/>
            <person name="Momper L."/>
            <person name="Gold D.A."/>
            <person name="Bosak T."/>
            <person name="Fournier G.P."/>
        </authorList>
    </citation>
    <scope>NUCLEOTIDE SEQUENCE [LARGE SCALE GENOMIC DNA]</scope>
    <source>
        <strain evidence="11 12">CCAP 1448/3</strain>
    </source>
</reference>
<dbReference type="Gene3D" id="3.30.200.20">
    <property type="entry name" value="Phosphorylase Kinase, domain 1"/>
    <property type="match status" value="1"/>
</dbReference>
<dbReference type="PROSITE" id="PS00107">
    <property type="entry name" value="PROTEIN_KINASE_ATP"/>
    <property type="match status" value="1"/>
</dbReference>
<dbReference type="SUPFAM" id="SSF140869">
    <property type="entry name" value="GUN4-like"/>
    <property type="match status" value="1"/>
</dbReference>
<evidence type="ECO:0000259" key="10">
    <source>
        <dbReference type="PROSITE" id="PS50011"/>
    </source>
</evidence>
<evidence type="ECO:0000256" key="1">
    <source>
        <dbReference type="ARBA" id="ARBA00012513"/>
    </source>
</evidence>
<dbReference type="Gene3D" id="1.10.10.1770">
    <property type="entry name" value="Gun4-like"/>
    <property type="match status" value="1"/>
</dbReference>
<dbReference type="OrthoDB" id="437733at2"/>
<evidence type="ECO:0000256" key="9">
    <source>
        <dbReference type="PROSITE-ProRule" id="PRU10141"/>
    </source>
</evidence>
<sequence>MSYCVNYNCVSPQHPGNGLFCKNCGSKLLLKERYRPLKILGEGGFGRTFVAIDEQKPSQPECVVKQLLMTEKNPALLNKIIELFHRESERLDELGKHPQIPDLLAHFSEDRQLYLVQELIIGSTLEDELKKEGCFREEQIRDLLLKLLTILDFIHKNQVVHRDIKPANIMRRNADRELFLIDFGLAKIIPPTALMKTGTIVGTPEYVAPEQLQGKAIPSSDLYSLGITCIYLMTGISPFQLFDINEHSWVWQHYLPPQTKVSDRLTNILNRLLQPAVKYRYESAEAVLEALNRNPKTSSSTPLKQTNIITPATPKAKTKKGIKLEEVAIDLFKKHVLNLSTNEIVSSQGIDYTKLQNLLARGKWEKADEETQLIMCAAANKSLGKFLLIGDLEKLPLEDLEIIDRLWLKYSKNKFGFTIQSEIYAQVDQDYPSFCAQVGWPVHNPHFLDASLHFNLQAPTGHLPSRRWIGGSQWWCHAEVMAARLVAS</sequence>
<evidence type="ECO:0000256" key="6">
    <source>
        <dbReference type="ARBA" id="ARBA00022840"/>
    </source>
</evidence>
<keyword evidence="12" id="KW-1185">Reference proteome</keyword>
<dbReference type="Gene3D" id="1.10.510.10">
    <property type="entry name" value="Transferase(Phosphotransferase) domain 1"/>
    <property type="match status" value="1"/>
</dbReference>
<comment type="caution">
    <text evidence="11">The sequence shown here is derived from an EMBL/GenBank/DDBJ whole genome shotgun (WGS) entry which is preliminary data.</text>
</comment>
<dbReference type="Pfam" id="PF00069">
    <property type="entry name" value="Pkinase"/>
    <property type="match status" value="1"/>
</dbReference>
<dbReference type="InterPro" id="IPR011009">
    <property type="entry name" value="Kinase-like_dom_sf"/>
</dbReference>
<dbReference type="CDD" id="cd14014">
    <property type="entry name" value="STKc_PknB_like"/>
    <property type="match status" value="1"/>
</dbReference>
<keyword evidence="5 11" id="KW-0418">Kinase</keyword>
<evidence type="ECO:0000256" key="2">
    <source>
        <dbReference type="ARBA" id="ARBA00022527"/>
    </source>
</evidence>
<comment type="catalytic activity">
    <reaction evidence="7">
        <text>L-threonyl-[protein] + ATP = O-phospho-L-threonyl-[protein] + ADP + H(+)</text>
        <dbReference type="Rhea" id="RHEA:46608"/>
        <dbReference type="Rhea" id="RHEA-COMP:11060"/>
        <dbReference type="Rhea" id="RHEA-COMP:11605"/>
        <dbReference type="ChEBI" id="CHEBI:15378"/>
        <dbReference type="ChEBI" id="CHEBI:30013"/>
        <dbReference type="ChEBI" id="CHEBI:30616"/>
        <dbReference type="ChEBI" id="CHEBI:61977"/>
        <dbReference type="ChEBI" id="CHEBI:456216"/>
        <dbReference type="EC" id="2.7.11.1"/>
    </reaction>
</comment>
<dbReference type="Pfam" id="PF05419">
    <property type="entry name" value="GUN4"/>
    <property type="match status" value="1"/>
</dbReference>
<dbReference type="EC" id="2.7.11.1" evidence="1"/>
<dbReference type="SMART" id="SM00220">
    <property type="entry name" value="S_TKc"/>
    <property type="match status" value="1"/>
</dbReference>
<feature type="binding site" evidence="9">
    <location>
        <position position="65"/>
    </location>
    <ligand>
        <name>ATP</name>
        <dbReference type="ChEBI" id="CHEBI:30616"/>
    </ligand>
</feature>
<evidence type="ECO:0000313" key="12">
    <source>
        <dbReference type="Proteomes" id="UP000238762"/>
    </source>
</evidence>
<name>A0A2T1C533_9CYAN</name>
<reference evidence="11 12" key="1">
    <citation type="submission" date="2018-02" db="EMBL/GenBank/DDBJ databases">
        <authorList>
            <person name="Cohen D.B."/>
            <person name="Kent A.D."/>
        </authorList>
    </citation>
    <scope>NUCLEOTIDE SEQUENCE [LARGE SCALE GENOMIC DNA]</scope>
    <source>
        <strain evidence="11 12">CCAP 1448/3</strain>
    </source>
</reference>
<gene>
    <name evidence="11" type="ORF">C7B64_08900</name>
</gene>
<evidence type="ECO:0000256" key="4">
    <source>
        <dbReference type="ARBA" id="ARBA00022741"/>
    </source>
</evidence>
<dbReference type="CDD" id="cd16383">
    <property type="entry name" value="GUN4"/>
    <property type="match status" value="1"/>
</dbReference>
<feature type="domain" description="Protein kinase" evidence="10">
    <location>
        <begin position="34"/>
        <end position="297"/>
    </location>
</feature>
<dbReference type="NCBIfam" id="NF045510">
    <property type="entry name" value="4Cys_prefix_kin"/>
    <property type="match status" value="1"/>
</dbReference>
<evidence type="ECO:0000313" key="11">
    <source>
        <dbReference type="EMBL" id="PSB03361.1"/>
    </source>
</evidence>
<keyword evidence="2 11" id="KW-0723">Serine/threonine-protein kinase</keyword>
<evidence type="ECO:0000256" key="3">
    <source>
        <dbReference type="ARBA" id="ARBA00022679"/>
    </source>
</evidence>
<dbReference type="PROSITE" id="PS50011">
    <property type="entry name" value="PROTEIN_KINASE_DOM"/>
    <property type="match status" value="1"/>
</dbReference>
<dbReference type="GO" id="GO:0005524">
    <property type="term" value="F:ATP binding"/>
    <property type="evidence" value="ECO:0007669"/>
    <property type="project" value="UniProtKB-UniRule"/>
</dbReference>
<organism evidence="11 12">
    <name type="scientific">Merismopedia glauca CCAP 1448/3</name>
    <dbReference type="NCBI Taxonomy" id="1296344"/>
    <lineage>
        <taxon>Bacteria</taxon>
        <taxon>Bacillati</taxon>
        <taxon>Cyanobacteriota</taxon>
        <taxon>Cyanophyceae</taxon>
        <taxon>Synechococcales</taxon>
        <taxon>Merismopediaceae</taxon>
        <taxon>Merismopedia</taxon>
    </lineage>
</organism>
<keyword evidence="6 9" id="KW-0067">ATP-binding</keyword>
<accession>A0A2T1C533</accession>
<keyword evidence="3" id="KW-0808">Transferase</keyword>
<evidence type="ECO:0000256" key="5">
    <source>
        <dbReference type="ARBA" id="ARBA00022777"/>
    </source>
</evidence>
<evidence type="ECO:0000256" key="8">
    <source>
        <dbReference type="ARBA" id="ARBA00048679"/>
    </source>
</evidence>